<accession>A0ABW7HEG7</accession>
<dbReference type="Pfam" id="PF00589">
    <property type="entry name" value="Phage_integrase"/>
    <property type="match status" value="1"/>
</dbReference>
<evidence type="ECO:0000256" key="1">
    <source>
        <dbReference type="ARBA" id="ARBA00008857"/>
    </source>
</evidence>
<evidence type="ECO:0000259" key="7">
    <source>
        <dbReference type="PROSITE" id="PS51900"/>
    </source>
</evidence>
<evidence type="ECO:0000256" key="2">
    <source>
        <dbReference type="ARBA" id="ARBA00022908"/>
    </source>
</evidence>
<dbReference type="PANTHER" id="PTHR30349:SF41">
    <property type="entry name" value="INTEGRASE_RECOMBINASE PROTEIN MJ0367-RELATED"/>
    <property type="match status" value="1"/>
</dbReference>
<evidence type="ECO:0000256" key="4">
    <source>
        <dbReference type="ARBA" id="ARBA00023172"/>
    </source>
</evidence>
<evidence type="ECO:0000313" key="9">
    <source>
        <dbReference type="Proteomes" id="UP001606134"/>
    </source>
</evidence>
<sequence>MGRTTGIYRDEETGRYWVDKRYRKRRLREHFGSYQEAEEWLILQLENLRRQTQFGERPKVTFREAAARFLKEKQEEGKRSVVTDVHHLDALMPFIGSLYIDRIHDGTLDPFREARRKQGCKTKTINDGVSTVRAVLNRAYKLWRDEVTGLKLLEHAPSLVLKPVLDRRPAKHLTWAQQEELLKALPTHLKEMALFGLNTGARDDVICSLQWDWELPIEELGVSVFFVPPQHVKGEDGEDKTAQVLFLNSAAQAVIERQRGKHEKYVFVWRRERTSTKKKHKQPPMAYQPVETMNNTAWQGARERAGLGDLHVHDLRHVVATRLRERGAAERSIADILWHSQGTITAHYSVATMGELVRALELIKDDKGTFDKSVLTLRAEHLARRQARGAVKATR</sequence>
<dbReference type="Gene3D" id="1.10.443.10">
    <property type="entry name" value="Intergrase catalytic core"/>
    <property type="match status" value="1"/>
</dbReference>
<feature type="domain" description="Tyr recombinase" evidence="6">
    <location>
        <begin position="168"/>
        <end position="361"/>
    </location>
</feature>
<keyword evidence="3 5" id="KW-0238">DNA-binding</keyword>
<comment type="caution">
    <text evidence="8">The sequence shown here is derived from an EMBL/GenBank/DDBJ whole genome shotgun (WGS) entry which is preliminary data.</text>
</comment>
<proteinExistence type="inferred from homology"/>
<dbReference type="InterPro" id="IPR010998">
    <property type="entry name" value="Integrase_recombinase_N"/>
</dbReference>
<keyword evidence="4" id="KW-0233">DNA recombination</keyword>
<dbReference type="Gene3D" id="1.10.150.130">
    <property type="match status" value="1"/>
</dbReference>
<keyword evidence="2" id="KW-0229">DNA integration</keyword>
<dbReference type="PROSITE" id="PS51900">
    <property type="entry name" value="CB"/>
    <property type="match status" value="1"/>
</dbReference>
<reference evidence="8 9" key="1">
    <citation type="submission" date="2024-08" db="EMBL/GenBank/DDBJ databases">
        <authorList>
            <person name="Lu H."/>
        </authorList>
    </citation>
    <scope>NUCLEOTIDE SEQUENCE [LARGE SCALE GENOMIC DNA]</scope>
    <source>
        <strain evidence="8 9">BYS78W</strain>
    </source>
</reference>
<dbReference type="SUPFAM" id="SSF56349">
    <property type="entry name" value="DNA breaking-rejoining enzymes"/>
    <property type="match status" value="1"/>
</dbReference>
<keyword evidence="9" id="KW-1185">Reference proteome</keyword>
<gene>
    <name evidence="8" type="ORF">ACG04R_16555</name>
</gene>
<dbReference type="InterPro" id="IPR013762">
    <property type="entry name" value="Integrase-like_cat_sf"/>
</dbReference>
<evidence type="ECO:0000256" key="3">
    <source>
        <dbReference type="ARBA" id="ARBA00023125"/>
    </source>
</evidence>
<evidence type="ECO:0000256" key="5">
    <source>
        <dbReference type="PROSITE-ProRule" id="PRU01248"/>
    </source>
</evidence>
<dbReference type="RefSeq" id="WP_394412925.1">
    <property type="nucleotide sequence ID" value="NZ_JBIGIC010000008.1"/>
</dbReference>
<dbReference type="PROSITE" id="PS51898">
    <property type="entry name" value="TYR_RECOMBINASE"/>
    <property type="match status" value="1"/>
</dbReference>
<organism evidence="8 9">
    <name type="scientific">Pelomonas candidula</name>
    <dbReference type="NCBI Taxonomy" id="3299025"/>
    <lineage>
        <taxon>Bacteria</taxon>
        <taxon>Pseudomonadati</taxon>
        <taxon>Pseudomonadota</taxon>
        <taxon>Betaproteobacteria</taxon>
        <taxon>Burkholderiales</taxon>
        <taxon>Sphaerotilaceae</taxon>
        <taxon>Roseateles</taxon>
    </lineage>
</organism>
<protein>
    <submittedName>
        <fullName evidence="8">Tyrosine-type recombinase/integrase</fullName>
    </submittedName>
</protein>
<dbReference type="EMBL" id="JBIGIC010000008">
    <property type="protein sequence ID" value="MFG6488300.1"/>
    <property type="molecule type" value="Genomic_DNA"/>
</dbReference>
<evidence type="ECO:0000313" key="8">
    <source>
        <dbReference type="EMBL" id="MFG6488300.1"/>
    </source>
</evidence>
<dbReference type="InterPro" id="IPR011010">
    <property type="entry name" value="DNA_brk_join_enz"/>
</dbReference>
<dbReference type="InterPro" id="IPR050090">
    <property type="entry name" value="Tyrosine_recombinase_XerCD"/>
</dbReference>
<dbReference type="InterPro" id="IPR002104">
    <property type="entry name" value="Integrase_catalytic"/>
</dbReference>
<dbReference type="PANTHER" id="PTHR30349">
    <property type="entry name" value="PHAGE INTEGRASE-RELATED"/>
    <property type="match status" value="1"/>
</dbReference>
<feature type="domain" description="Core-binding (CB)" evidence="7">
    <location>
        <begin position="60"/>
        <end position="140"/>
    </location>
</feature>
<evidence type="ECO:0000259" key="6">
    <source>
        <dbReference type="PROSITE" id="PS51898"/>
    </source>
</evidence>
<dbReference type="Proteomes" id="UP001606134">
    <property type="component" value="Unassembled WGS sequence"/>
</dbReference>
<name>A0ABW7HEG7_9BURK</name>
<dbReference type="InterPro" id="IPR044068">
    <property type="entry name" value="CB"/>
</dbReference>
<comment type="similarity">
    <text evidence="1">Belongs to the 'phage' integrase family.</text>
</comment>